<dbReference type="AlphaFoldDB" id="A0A9D4SPN7"/>
<proteinExistence type="predicted"/>
<name>A0A9D4SPN7_RHISA</name>
<feature type="compositionally biased region" description="Acidic residues" evidence="1">
    <location>
        <begin position="101"/>
        <end position="110"/>
    </location>
</feature>
<evidence type="ECO:0000256" key="1">
    <source>
        <dbReference type="SAM" id="MobiDB-lite"/>
    </source>
</evidence>
<evidence type="ECO:0000313" key="2">
    <source>
        <dbReference type="EMBL" id="KAH7940059.1"/>
    </source>
</evidence>
<reference evidence="2" key="2">
    <citation type="submission" date="2021-09" db="EMBL/GenBank/DDBJ databases">
        <authorList>
            <person name="Jia N."/>
            <person name="Wang J."/>
            <person name="Shi W."/>
            <person name="Du L."/>
            <person name="Sun Y."/>
            <person name="Zhan W."/>
            <person name="Jiang J."/>
            <person name="Wang Q."/>
            <person name="Zhang B."/>
            <person name="Ji P."/>
            <person name="Sakyi L.B."/>
            <person name="Cui X."/>
            <person name="Yuan T."/>
            <person name="Jiang B."/>
            <person name="Yang W."/>
            <person name="Lam T.T.-Y."/>
            <person name="Chang Q."/>
            <person name="Ding S."/>
            <person name="Wang X."/>
            <person name="Zhu J."/>
            <person name="Ruan X."/>
            <person name="Zhao L."/>
            <person name="Wei J."/>
            <person name="Que T."/>
            <person name="Du C."/>
            <person name="Cheng J."/>
            <person name="Dai P."/>
            <person name="Han X."/>
            <person name="Huang E."/>
            <person name="Gao Y."/>
            <person name="Liu J."/>
            <person name="Shao H."/>
            <person name="Ye R."/>
            <person name="Li L."/>
            <person name="Wei W."/>
            <person name="Wang X."/>
            <person name="Wang C."/>
            <person name="Huo Q."/>
            <person name="Li W."/>
            <person name="Guo W."/>
            <person name="Chen H."/>
            <person name="Chen S."/>
            <person name="Zhou L."/>
            <person name="Zhou L."/>
            <person name="Ni X."/>
            <person name="Tian J."/>
            <person name="Zhou Y."/>
            <person name="Sheng Y."/>
            <person name="Liu T."/>
            <person name="Pan Y."/>
            <person name="Xia L."/>
            <person name="Li J."/>
            <person name="Zhao F."/>
            <person name="Cao W."/>
        </authorList>
    </citation>
    <scope>NUCLEOTIDE SEQUENCE</scope>
    <source>
        <strain evidence="2">Rsan-2018</strain>
        <tissue evidence="2">Larvae</tissue>
    </source>
</reference>
<protein>
    <submittedName>
        <fullName evidence="2">Uncharacterized protein</fullName>
    </submittedName>
</protein>
<keyword evidence="3" id="KW-1185">Reference proteome</keyword>
<reference evidence="2" key="1">
    <citation type="journal article" date="2020" name="Cell">
        <title>Large-Scale Comparative Analyses of Tick Genomes Elucidate Their Genetic Diversity and Vector Capacities.</title>
        <authorList>
            <consortium name="Tick Genome and Microbiome Consortium (TIGMIC)"/>
            <person name="Jia N."/>
            <person name="Wang J."/>
            <person name="Shi W."/>
            <person name="Du L."/>
            <person name="Sun Y."/>
            <person name="Zhan W."/>
            <person name="Jiang J.F."/>
            <person name="Wang Q."/>
            <person name="Zhang B."/>
            <person name="Ji P."/>
            <person name="Bell-Sakyi L."/>
            <person name="Cui X.M."/>
            <person name="Yuan T.T."/>
            <person name="Jiang B.G."/>
            <person name="Yang W.F."/>
            <person name="Lam T.T."/>
            <person name="Chang Q.C."/>
            <person name="Ding S.J."/>
            <person name="Wang X.J."/>
            <person name="Zhu J.G."/>
            <person name="Ruan X.D."/>
            <person name="Zhao L."/>
            <person name="Wei J.T."/>
            <person name="Ye R.Z."/>
            <person name="Que T.C."/>
            <person name="Du C.H."/>
            <person name="Zhou Y.H."/>
            <person name="Cheng J.X."/>
            <person name="Dai P.F."/>
            <person name="Guo W.B."/>
            <person name="Han X.H."/>
            <person name="Huang E.J."/>
            <person name="Li L.F."/>
            <person name="Wei W."/>
            <person name="Gao Y.C."/>
            <person name="Liu J.Z."/>
            <person name="Shao H.Z."/>
            <person name="Wang X."/>
            <person name="Wang C.C."/>
            <person name="Yang T.C."/>
            <person name="Huo Q.B."/>
            <person name="Li W."/>
            <person name="Chen H.Y."/>
            <person name="Chen S.E."/>
            <person name="Zhou L.G."/>
            <person name="Ni X.B."/>
            <person name="Tian J.H."/>
            <person name="Sheng Y."/>
            <person name="Liu T."/>
            <person name="Pan Y.S."/>
            <person name="Xia L.Y."/>
            <person name="Li J."/>
            <person name="Zhao F."/>
            <person name="Cao W.C."/>
        </authorList>
    </citation>
    <scope>NUCLEOTIDE SEQUENCE</scope>
    <source>
        <strain evidence="2">Rsan-2018</strain>
    </source>
</reference>
<dbReference type="Proteomes" id="UP000821837">
    <property type="component" value="Chromosome 8"/>
</dbReference>
<accession>A0A9D4SPN7</accession>
<comment type="caution">
    <text evidence="2">The sequence shown here is derived from an EMBL/GenBank/DDBJ whole genome shotgun (WGS) entry which is preliminary data.</text>
</comment>
<feature type="region of interest" description="Disordered" evidence="1">
    <location>
        <begin position="85"/>
        <end position="110"/>
    </location>
</feature>
<dbReference type="EMBL" id="JABSTV010001254">
    <property type="protein sequence ID" value="KAH7940059.1"/>
    <property type="molecule type" value="Genomic_DNA"/>
</dbReference>
<gene>
    <name evidence="2" type="ORF">HPB52_020613</name>
</gene>
<organism evidence="2 3">
    <name type="scientific">Rhipicephalus sanguineus</name>
    <name type="common">Brown dog tick</name>
    <name type="synonym">Ixodes sanguineus</name>
    <dbReference type="NCBI Taxonomy" id="34632"/>
    <lineage>
        <taxon>Eukaryota</taxon>
        <taxon>Metazoa</taxon>
        <taxon>Ecdysozoa</taxon>
        <taxon>Arthropoda</taxon>
        <taxon>Chelicerata</taxon>
        <taxon>Arachnida</taxon>
        <taxon>Acari</taxon>
        <taxon>Parasitiformes</taxon>
        <taxon>Ixodida</taxon>
        <taxon>Ixodoidea</taxon>
        <taxon>Ixodidae</taxon>
        <taxon>Rhipicephalinae</taxon>
        <taxon>Rhipicephalus</taxon>
        <taxon>Rhipicephalus</taxon>
    </lineage>
</organism>
<evidence type="ECO:0000313" key="3">
    <source>
        <dbReference type="Proteomes" id="UP000821837"/>
    </source>
</evidence>
<sequence length="110" mass="11554">MDDAASPCPVPSNKLSAGSEYTTLTPVVPMPYIAVPQMHQHVDQPVTLYQQQPAAETVAVFPAFFCGGTVPEMTSTTSIELQDLPPAVAGVPSPDFSVNSDSDDSSSDKV</sequence>